<proteinExistence type="predicted"/>
<evidence type="ECO:0000313" key="2">
    <source>
        <dbReference type="Proteomes" id="UP000027058"/>
    </source>
</evidence>
<protein>
    <recommendedName>
        <fullName evidence="3">Lipoprotein</fullName>
    </recommendedName>
</protein>
<accession>A0AB73C3A1</accession>
<organism evidence="1 2">
    <name type="scientific">Fusobacterium necrophorum DJ-2</name>
    <dbReference type="NCBI Taxonomy" id="1441737"/>
    <lineage>
        <taxon>Bacteria</taxon>
        <taxon>Fusobacteriati</taxon>
        <taxon>Fusobacteriota</taxon>
        <taxon>Fusobacteriia</taxon>
        <taxon>Fusobacteriales</taxon>
        <taxon>Fusobacteriaceae</taxon>
        <taxon>Fusobacterium</taxon>
    </lineage>
</organism>
<sequence length="239" mass="27814">MFLLVACGENEVTKVQANSNKTEISTIELIPYHFVKIDKTSVKLQGNVYVSFTKNGLPTIEEMKNIALDLIEKNPKFENYFFQFHFPFVDENEMRNEENFDLYYNINKLGNSDFEITPLYDSMKLYKMTLDDFVVGHLGIFPISNVAPIKRGYSIKSVIEKLGNPAMVEDKTLKYYLLNDKNQMFGVLYLDTKDEIVTDVNFASWNIQFTDREISDIESYITGTKEYENLTIKELEDIF</sequence>
<dbReference type="EMBL" id="JAAH01000053">
    <property type="protein sequence ID" value="KDE72417.1"/>
    <property type="molecule type" value="Genomic_DNA"/>
</dbReference>
<name>A0AB73C3A1_9FUSO</name>
<dbReference type="AlphaFoldDB" id="A0AB73C3A1"/>
<comment type="caution">
    <text evidence="1">The sequence shown here is derived from an EMBL/GenBank/DDBJ whole genome shotgun (WGS) entry which is preliminary data.</text>
</comment>
<dbReference type="Proteomes" id="UP000027058">
    <property type="component" value="Unassembled WGS sequence"/>
</dbReference>
<reference evidence="1 2" key="1">
    <citation type="submission" date="2014-01" db="EMBL/GenBank/DDBJ databases">
        <title>Comparative genomics of Fusobacterium necrophorum wild isolates.</title>
        <authorList>
            <person name="Kittichotirat W."/>
            <person name="Bumgarner R.E."/>
            <person name="Lawrence P."/>
        </authorList>
    </citation>
    <scope>NUCLEOTIDE SEQUENCE [LARGE SCALE GENOMIC DNA]</scope>
    <source>
        <strain evidence="1 2">DJ-2</strain>
    </source>
</reference>
<gene>
    <name evidence="1" type="ORF">FUSO8_05005</name>
</gene>
<evidence type="ECO:0000313" key="1">
    <source>
        <dbReference type="EMBL" id="KDE72417.1"/>
    </source>
</evidence>
<evidence type="ECO:0008006" key="3">
    <source>
        <dbReference type="Google" id="ProtNLM"/>
    </source>
</evidence>